<gene>
    <name evidence="3" type="ORF">B4N89_35850</name>
</gene>
<feature type="compositionally biased region" description="Basic residues" evidence="1">
    <location>
        <begin position="55"/>
        <end position="72"/>
    </location>
</feature>
<evidence type="ECO:0000259" key="2">
    <source>
        <dbReference type="Pfam" id="PF13700"/>
    </source>
</evidence>
<dbReference type="AlphaFoldDB" id="A0A1T3NLY6"/>
<evidence type="ECO:0000256" key="1">
    <source>
        <dbReference type="SAM" id="MobiDB-lite"/>
    </source>
</evidence>
<sequence length="707" mass="78959">MSKRPFEPVERVEDRVRVVLGAADRSPGPRGNTPNPEHFHTLAWPPSLLADGLRRPTRHRPFASKSRPHHATPHPDKVGPKLIPDQGRWSPQVGPNLAPNRGQNSRLRPLGTVRYLGTFLENPEDVPDAVVDYVAEQLGVPTTAFAGYGAMEHRWDHQDRIREAYGYTKFEFDQWFALARWMYQRAWIASERPTLIFDLATKRLLEDRVLLPRVTTLERLVSGTRERAERRLWATLAAAPTAEQGARLGELVVVPSRRRVSELDRLRRSPRDISPRGVVKALERYDTLRTFGGPTWDLTAIPPGRVQALVRFARAARAQAVSDLGGHRRLATLVAFAAVMPQVAADEAIEVFDLVMGDVIRSSAARMQRKRLRSLKDLDAAALLLRQAWLAVADVAADPDGDIRAMLDPLDVAPFHVAAETVKELAQEPDDGFEQMLEARYNTVARFLPAFLEHLDFHSGPDGTPVLEAVTFVKTLKGRRRPIEGWETPMRFLSQGWLRRVFPPRPAPVGIADKRAYVVATTEALRTALHRHEIYVPGLIKWGDPNARLLGEAAWKAARPRVCEELDLDPDPNIALAGWIDRLDRSHRELVTGLAANPAVRIEPQSGGRDRIVLTGLDRLEVPASLDELNKQIDARLPTVDLPEMVLEVNSWVPYLSDFTHVSEGESRMEDLELSMAAVLTSEATNVGIRGRVVGVQPLAVRTILVG</sequence>
<protein>
    <recommendedName>
        <fullName evidence="2">DUF4158 domain-containing protein</fullName>
    </recommendedName>
</protein>
<accession>A0A1T3NLY6</accession>
<dbReference type="InterPro" id="IPR025296">
    <property type="entry name" value="DUF4158"/>
</dbReference>
<evidence type="ECO:0000313" key="3">
    <source>
        <dbReference type="EMBL" id="OPC77681.1"/>
    </source>
</evidence>
<reference evidence="3 4" key="1">
    <citation type="submission" date="2017-03" db="EMBL/GenBank/DDBJ databases">
        <title>Draft genome sequence of Streptomyces scabrisporus NF3, endophyte isolated from Amphipterygium adstringens.</title>
        <authorList>
            <person name="Vazquez M."/>
            <person name="Ceapa C.D."/>
            <person name="Rodriguez Luna D."/>
            <person name="Sanchez Esquivel S."/>
        </authorList>
    </citation>
    <scope>NUCLEOTIDE SEQUENCE [LARGE SCALE GENOMIC DNA]</scope>
    <source>
        <strain evidence="3 4">NF3</strain>
    </source>
</reference>
<name>A0A1T3NLY6_9ACTN</name>
<dbReference type="Proteomes" id="UP000190037">
    <property type="component" value="Unassembled WGS sequence"/>
</dbReference>
<keyword evidence="4" id="KW-1185">Reference proteome</keyword>
<feature type="region of interest" description="Disordered" evidence="1">
    <location>
        <begin position="20"/>
        <end position="105"/>
    </location>
</feature>
<comment type="caution">
    <text evidence="3">The sequence shown here is derived from an EMBL/GenBank/DDBJ whole genome shotgun (WGS) entry which is preliminary data.</text>
</comment>
<dbReference type="EMBL" id="MWQN01000003">
    <property type="protein sequence ID" value="OPC77681.1"/>
    <property type="molecule type" value="Genomic_DNA"/>
</dbReference>
<evidence type="ECO:0000313" key="4">
    <source>
        <dbReference type="Proteomes" id="UP000190037"/>
    </source>
</evidence>
<proteinExistence type="predicted"/>
<organism evidence="3 4">
    <name type="scientific">Embleya scabrispora</name>
    <dbReference type="NCBI Taxonomy" id="159449"/>
    <lineage>
        <taxon>Bacteria</taxon>
        <taxon>Bacillati</taxon>
        <taxon>Actinomycetota</taxon>
        <taxon>Actinomycetes</taxon>
        <taxon>Kitasatosporales</taxon>
        <taxon>Streptomycetaceae</taxon>
        <taxon>Embleya</taxon>
    </lineage>
</organism>
<dbReference type="STRING" id="159449.B4N89_35850"/>
<dbReference type="Pfam" id="PF13700">
    <property type="entry name" value="DUF4158"/>
    <property type="match status" value="1"/>
</dbReference>
<feature type="domain" description="DUF4158" evidence="2">
    <location>
        <begin position="110"/>
        <end position="222"/>
    </location>
</feature>